<evidence type="ECO:0000313" key="11">
    <source>
        <dbReference type="Proteomes" id="UP000601027"/>
    </source>
</evidence>
<reference evidence="10 11" key="1">
    <citation type="submission" date="2021-01" db="EMBL/GenBank/DDBJ databases">
        <title>Draft genome sequence of Micromonospora sp. strain STR1_7.</title>
        <authorList>
            <person name="Karlyshev A."/>
            <person name="Jawad R."/>
        </authorList>
    </citation>
    <scope>NUCLEOTIDE SEQUENCE [LARGE SCALE GENOMIC DNA]</scope>
    <source>
        <strain evidence="10 11">STR1-7</strain>
    </source>
</reference>
<evidence type="ECO:0000256" key="7">
    <source>
        <dbReference type="ARBA" id="ARBA00023244"/>
    </source>
</evidence>
<dbReference type="GO" id="GO:0004851">
    <property type="term" value="F:uroporphyrin-III C-methyltransferase activity"/>
    <property type="evidence" value="ECO:0007669"/>
    <property type="project" value="UniProtKB-EC"/>
</dbReference>
<dbReference type="CDD" id="cd03414">
    <property type="entry name" value="CbiX_SirB_C"/>
    <property type="match status" value="1"/>
</dbReference>
<dbReference type="SUPFAM" id="SSF53790">
    <property type="entry name" value="Tetrapyrrole methylase"/>
    <property type="match status" value="1"/>
</dbReference>
<evidence type="ECO:0000259" key="9">
    <source>
        <dbReference type="Pfam" id="PF00590"/>
    </source>
</evidence>
<dbReference type="InterPro" id="IPR050161">
    <property type="entry name" value="Siro_Cobalamin_biosynth"/>
</dbReference>
<name>A0ABS1XZD4_9ACTN</name>
<evidence type="ECO:0000256" key="1">
    <source>
        <dbReference type="ARBA" id="ARBA00012162"/>
    </source>
</evidence>
<dbReference type="InterPro" id="IPR002762">
    <property type="entry name" value="CbiX-like"/>
</dbReference>
<evidence type="ECO:0000256" key="8">
    <source>
        <dbReference type="SAM" id="MobiDB-lite"/>
    </source>
</evidence>
<dbReference type="Gene3D" id="3.30.950.10">
    <property type="entry name" value="Methyltransferase, Cobalt-precorrin-4 Transmethylase, Domain 2"/>
    <property type="match status" value="1"/>
</dbReference>
<dbReference type="EC" id="2.1.1.107" evidence="1"/>
<protein>
    <recommendedName>
        <fullName evidence="1">uroporphyrinogen-III C-methyltransferase</fullName>
        <ecNumber evidence="1">2.1.1.107</ecNumber>
    </recommendedName>
</protein>
<dbReference type="SUPFAM" id="SSF53800">
    <property type="entry name" value="Chelatase"/>
    <property type="match status" value="1"/>
</dbReference>
<feature type="compositionally biased region" description="Basic and acidic residues" evidence="8">
    <location>
        <begin position="298"/>
        <end position="314"/>
    </location>
</feature>
<dbReference type="CDD" id="cd11642">
    <property type="entry name" value="SUMT"/>
    <property type="match status" value="1"/>
</dbReference>
<dbReference type="PANTHER" id="PTHR45790">
    <property type="entry name" value="SIROHEME SYNTHASE-RELATED"/>
    <property type="match status" value="1"/>
</dbReference>
<dbReference type="Gene3D" id="3.40.50.1400">
    <property type="match status" value="2"/>
</dbReference>
<dbReference type="PANTHER" id="PTHR45790:SF3">
    <property type="entry name" value="S-ADENOSYL-L-METHIONINE-DEPENDENT UROPORPHYRINOGEN III METHYLTRANSFERASE, CHLOROPLASTIC"/>
    <property type="match status" value="1"/>
</dbReference>
<evidence type="ECO:0000256" key="3">
    <source>
        <dbReference type="ARBA" id="ARBA00022679"/>
    </source>
</evidence>
<dbReference type="InterPro" id="IPR006366">
    <property type="entry name" value="CobA/CysG_C"/>
</dbReference>
<evidence type="ECO:0000313" key="10">
    <source>
        <dbReference type="EMBL" id="MBM0234619.1"/>
    </source>
</evidence>
<evidence type="ECO:0000256" key="4">
    <source>
        <dbReference type="ARBA" id="ARBA00022691"/>
    </source>
</evidence>
<dbReference type="EMBL" id="JAEVHM010000156">
    <property type="protein sequence ID" value="MBM0234619.1"/>
    <property type="molecule type" value="Genomic_DNA"/>
</dbReference>
<dbReference type="Pfam" id="PF01903">
    <property type="entry name" value="CbiX"/>
    <property type="match status" value="2"/>
</dbReference>
<feature type="region of interest" description="Disordered" evidence="8">
    <location>
        <begin position="298"/>
        <end position="335"/>
    </location>
</feature>
<keyword evidence="6" id="KW-0456">Lyase</keyword>
<keyword evidence="2 10" id="KW-0489">Methyltransferase</keyword>
<keyword evidence="7" id="KW-0627">Porphyrin biosynthesis</keyword>
<feature type="domain" description="Tetrapyrrole methylase" evidence="9">
    <location>
        <begin position="331"/>
        <end position="542"/>
    </location>
</feature>
<dbReference type="InterPro" id="IPR035996">
    <property type="entry name" value="4pyrrol_Methylase_sf"/>
</dbReference>
<accession>A0ABS1XZD4</accession>
<keyword evidence="5" id="KW-0479">Metal-binding</keyword>
<dbReference type="Pfam" id="PF00590">
    <property type="entry name" value="TP_methylase"/>
    <property type="match status" value="1"/>
</dbReference>
<evidence type="ECO:0000256" key="5">
    <source>
        <dbReference type="ARBA" id="ARBA00022723"/>
    </source>
</evidence>
<dbReference type="Gene3D" id="3.40.1010.10">
    <property type="entry name" value="Cobalt-precorrin-4 Transmethylase, Domain 1"/>
    <property type="match status" value="1"/>
</dbReference>
<dbReference type="InterPro" id="IPR014776">
    <property type="entry name" value="4pyrrole_Mease_sub2"/>
</dbReference>
<evidence type="ECO:0000256" key="2">
    <source>
        <dbReference type="ARBA" id="ARBA00022603"/>
    </source>
</evidence>
<keyword evidence="11" id="KW-1185">Reference proteome</keyword>
<organism evidence="10 11">
    <name type="scientific">Micromonospora parastrephiae</name>
    <dbReference type="NCBI Taxonomy" id="2806101"/>
    <lineage>
        <taxon>Bacteria</taxon>
        <taxon>Bacillati</taxon>
        <taxon>Actinomycetota</taxon>
        <taxon>Actinomycetes</taxon>
        <taxon>Micromonosporales</taxon>
        <taxon>Micromonosporaceae</taxon>
        <taxon>Micromonospora</taxon>
    </lineage>
</organism>
<dbReference type="NCBIfam" id="TIGR01469">
    <property type="entry name" value="cobA_cysG_Cterm"/>
    <property type="match status" value="1"/>
</dbReference>
<keyword evidence="3 10" id="KW-0808">Transferase</keyword>
<dbReference type="Proteomes" id="UP000601027">
    <property type="component" value="Unassembled WGS sequence"/>
</dbReference>
<evidence type="ECO:0000256" key="6">
    <source>
        <dbReference type="ARBA" id="ARBA00023239"/>
    </source>
</evidence>
<dbReference type="CDD" id="cd03416">
    <property type="entry name" value="CbiX_SirB_N"/>
    <property type="match status" value="1"/>
</dbReference>
<dbReference type="InterPro" id="IPR000878">
    <property type="entry name" value="4pyrrol_Mease"/>
</dbReference>
<dbReference type="GO" id="GO:0032259">
    <property type="term" value="P:methylation"/>
    <property type="evidence" value="ECO:0007669"/>
    <property type="project" value="UniProtKB-KW"/>
</dbReference>
<gene>
    <name evidence="10" type="primary">cobA</name>
    <name evidence="10" type="ORF">JNW91_24020</name>
</gene>
<sequence length="608" mass="63375">MTGLVIVGHGTRSAAGVDQFAALVERVRRRGDVADVEGGFIELSRPPLTDAVGALVARGHRALVALPLVLTAAGHGKGDIPAAMAREQQRHPGLTYRYGRPLGPHPLLHAVLEQRIDAALANADRAGTELAGADRAGTAQAGADRAGTALAGADRAGTWVALIGRGSTDPDANAEVAKVARLLWEGRGYAGVEPGFISLAEPSVPAVLDRLRRLGARRIVVAPYFLFAGVLPDRIAAQSAQFAAAHPDLDVRVAEVIGDCDALADLVRERYAEALGGDIRMNCDTCAYRVLMPGFADKVGRPQRPHDHPDDPVGHHHHGHDHQHDHGHGSVAVVGGGPGPDDLITVRAKALLDAADVVVVDRLAPQGLLAGLRPDVLVIDAAKVPRGPSMSQDAINAALVAHARAGRRVVRLKGGDPYVFGRGHEEVLACRAAGVPVTVVPGVSSAIAAPALAGVPVTHRGVAHDVTVVSGHLPPGHPDSLVDWAALARARGTVVLLMAVDTIAKIASVLIEHGRAPETPVLAVQDAGQPDQRTVPARLDEIGALAAREGIGPPTVFVLARWSRSRPPGRRPDDYSLRAVSGPVMRSSSGIVEAMTPRQVANPTTTIT</sequence>
<keyword evidence="4" id="KW-0949">S-adenosyl-L-methionine</keyword>
<proteinExistence type="predicted"/>
<dbReference type="NCBIfam" id="NF004790">
    <property type="entry name" value="PRK06136.1"/>
    <property type="match status" value="1"/>
</dbReference>
<dbReference type="InterPro" id="IPR014777">
    <property type="entry name" value="4pyrrole_Mease_sub1"/>
</dbReference>
<comment type="caution">
    <text evidence="10">The sequence shown here is derived from an EMBL/GenBank/DDBJ whole genome shotgun (WGS) entry which is preliminary data.</text>
</comment>